<evidence type="ECO:0000313" key="3">
    <source>
        <dbReference type="Proteomes" id="UP001333818"/>
    </source>
</evidence>
<reference evidence="2" key="1">
    <citation type="submission" date="2024-01" db="EMBL/GenBank/DDBJ databases">
        <title>Bank of Algae and Cyanobacteria of the Azores (BACA) strain genomes.</title>
        <authorList>
            <person name="Luz R."/>
            <person name="Cordeiro R."/>
            <person name="Fonseca A."/>
            <person name="Goncalves V."/>
        </authorList>
    </citation>
    <scope>NUCLEOTIDE SEQUENCE</scope>
    <source>
        <strain evidence="2">BACA0141</strain>
    </source>
</reference>
<dbReference type="PANTHER" id="PTHR33164">
    <property type="entry name" value="TRANSCRIPTIONAL REGULATOR, MARR FAMILY"/>
    <property type="match status" value="1"/>
</dbReference>
<accession>A0AAW9Q9C0</accession>
<dbReference type="InterPro" id="IPR036388">
    <property type="entry name" value="WH-like_DNA-bd_sf"/>
</dbReference>
<gene>
    <name evidence="2" type="ORF">V2H45_23935</name>
</gene>
<sequence length="150" mass="16648">MNASHNSISSQHCATRVVDVVPAVMQCIHTEVRLQKSSCLSIPQIRTLAFLQANIGASLAELADYLGVSSASTSVMVERLVQKQFVTRIAHPKLRRQVVLNLTPEGEDHLQSVRQVTRDRIAERLSHLPEDRLANLLDGLEELSLVFSNI</sequence>
<dbReference type="SMART" id="SM00347">
    <property type="entry name" value="HTH_MARR"/>
    <property type="match status" value="1"/>
</dbReference>
<dbReference type="InterPro" id="IPR039422">
    <property type="entry name" value="MarR/SlyA-like"/>
</dbReference>
<protein>
    <submittedName>
        <fullName evidence="2">MarR family transcriptional regulator</fullName>
    </submittedName>
</protein>
<dbReference type="PROSITE" id="PS50995">
    <property type="entry name" value="HTH_MARR_2"/>
    <property type="match status" value="1"/>
</dbReference>
<dbReference type="GO" id="GO:0003700">
    <property type="term" value="F:DNA-binding transcription factor activity"/>
    <property type="evidence" value="ECO:0007669"/>
    <property type="project" value="InterPro"/>
</dbReference>
<dbReference type="GO" id="GO:0006950">
    <property type="term" value="P:response to stress"/>
    <property type="evidence" value="ECO:0007669"/>
    <property type="project" value="TreeGrafter"/>
</dbReference>
<evidence type="ECO:0000313" key="2">
    <source>
        <dbReference type="EMBL" id="MEE3719798.1"/>
    </source>
</evidence>
<name>A0AAW9Q9C0_9CYAN</name>
<evidence type="ECO:0000259" key="1">
    <source>
        <dbReference type="PROSITE" id="PS50995"/>
    </source>
</evidence>
<proteinExistence type="predicted"/>
<dbReference type="InterPro" id="IPR000835">
    <property type="entry name" value="HTH_MarR-typ"/>
</dbReference>
<dbReference type="SUPFAM" id="SSF46785">
    <property type="entry name" value="Winged helix' DNA-binding domain"/>
    <property type="match status" value="1"/>
</dbReference>
<dbReference type="Proteomes" id="UP001333818">
    <property type="component" value="Unassembled WGS sequence"/>
</dbReference>
<dbReference type="PANTHER" id="PTHR33164:SF99">
    <property type="entry name" value="MARR FAMILY REGULATORY PROTEIN"/>
    <property type="match status" value="1"/>
</dbReference>
<dbReference type="Pfam" id="PF01047">
    <property type="entry name" value="MarR"/>
    <property type="match status" value="1"/>
</dbReference>
<keyword evidence="3" id="KW-1185">Reference proteome</keyword>
<dbReference type="AlphaFoldDB" id="A0AAW9Q9C0"/>
<dbReference type="EMBL" id="JAZBJZ010000172">
    <property type="protein sequence ID" value="MEE3719798.1"/>
    <property type="molecule type" value="Genomic_DNA"/>
</dbReference>
<organism evidence="2 3">
    <name type="scientific">Tumidithrix elongata BACA0141</name>
    <dbReference type="NCBI Taxonomy" id="2716417"/>
    <lineage>
        <taxon>Bacteria</taxon>
        <taxon>Bacillati</taxon>
        <taxon>Cyanobacteriota</taxon>
        <taxon>Cyanophyceae</taxon>
        <taxon>Pseudanabaenales</taxon>
        <taxon>Pseudanabaenaceae</taxon>
        <taxon>Tumidithrix</taxon>
        <taxon>Tumidithrix elongata</taxon>
    </lineage>
</organism>
<dbReference type="InterPro" id="IPR036390">
    <property type="entry name" value="WH_DNA-bd_sf"/>
</dbReference>
<feature type="domain" description="HTH marR-type" evidence="1">
    <location>
        <begin position="1"/>
        <end position="145"/>
    </location>
</feature>
<dbReference type="Gene3D" id="1.10.10.10">
    <property type="entry name" value="Winged helix-like DNA-binding domain superfamily/Winged helix DNA-binding domain"/>
    <property type="match status" value="1"/>
</dbReference>
<dbReference type="RefSeq" id="WP_330486235.1">
    <property type="nucleotide sequence ID" value="NZ_JAZBJZ010000172.1"/>
</dbReference>
<comment type="caution">
    <text evidence="2">The sequence shown here is derived from an EMBL/GenBank/DDBJ whole genome shotgun (WGS) entry which is preliminary data.</text>
</comment>